<proteinExistence type="inferred from homology"/>
<dbReference type="InterPro" id="IPR013762">
    <property type="entry name" value="Integrase-like_cat_sf"/>
</dbReference>
<dbReference type="OrthoDB" id="9801717at2"/>
<comment type="similarity">
    <text evidence="1">Belongs to the 'phage' integrase family.</text>
</comment>
<evidence type="ECO:0000256" key="1">
    <source>
        <dbReference type="ARBA" id="ARBA00008857"/>
    </source>
</evidence>
<evidence type="ECO:0000256" key="3">
    <source>
        <dbReference type="ARBA" id="ARBA00023125"/>
    </source>
</evidence>
<evidence type="ECO:0000313" key="8">
    <source>
        <dbReference type="EMBL" id="SUO90255.1"/>
    </source>
</evidence>
<evidence type="ECO:0000256" key="5">
    <source>
        <dbReference type="PROSITE-ProRule" id="PRU01248"/>
    </source>
</evidence>
<feature type="domain" description="Core-binding (CB)" evidence="7">
    <location>
        <begin position="1"/>
        <end position="83"/>
    </location>
</feature>
<dbReference type="PROSITE" id="PS51898">
    <property type="entry name" value="TYR_RECOMBINASE"/>
    <property type="match status" value="1"/>
</dbReference>
<dbReference type="PROSITE" id="PS51900">
    <property type="entry name" value="CB"/>
    <property type="match status" value="1"/>
</dbReference>
<feature type="domain" description="Tyr recombinase" evidence="6">
    <location>
        <begin position="103"/>
        <end position="293"/>
    </location>
</feature>
<dbReference type="GO" id="GO:0006310">
    <property type="term" value="P:DNA recombination"/>
    <property type="evidence" value="ECO:0007669"/>
    <property type="project" value="UniProtKB-KW"/>
</dbReference>
<name>A0A380MHR3_9GAMM</name>
<accession>A0A380MHR3</accession>
<sequence length="308" mass="35966">MMPKEYIEQYKEYLAQRNIKQQTINNYLRIARRYTNFLNTKGINILSAEKTDIYIYLSTRSKQKSSTYNKELKQLKLYLHWLSETENFNLDINQLRNKSEPRKLPKNISVRDLHILCTPTKEERRCSNHLSFIREQAIIEFMVSTGVRQIELREAKIGQLSRNLNACLIPGYKGGRQRMVYLGKPAREALIAWLLRRDIPLNLAGCANQYLFISNHGSPMHPTSIIRLVRKLALRRLGYVVTPHMLRHTFATEMLRATGSLRMVQEMLGHVFIKTTEIYCGLDLNDHRHAIHTFHPHGGEIGEFSETE</sequence>
<dbReference type="Gene3D" id="1.10.150.130">
    <property type="match status" value="1"/>
</dbReference>
<dbReference type="Gene3D" id="1.10.443.10">
    <property type="entry name" value="Intergrase catalytic core"/>
    <property type="match status" value="1"/>
</dbReference>
<dbReference type="RefSeq" id="WP_115217384.1">
    <property type="nucleotide sequence ID" value="NZ_UHIA01000002.1"/>
</dbReference>
<gene>
    <name evidence="8" type="primary">xerC_1</name>
    <name evidence="8" type="ORF">NCTC10717_00048</name>
</gene>
<evidence type="ECO:0000259" key="7">
    <source>
        <dbReference type="PROSITE" id="PS51900"/>
    </source>
</evidence>
<evidence type="ECO:0000256" key="4">
    <source>
        <dbReference type="ARBA" id="ARBA00023172"/>
    </source>
</evidence>
<evidence type="ECO:0000256" key="2">
    <source>
        <dbReference type="ARBA" id="ARBA00022908"/>
    </source>
</evidence>
<dbReference type="GO" id="GO:0015074">
    <property type="term" value="P:DNA integration"/>
    <property type="evidence" value="ECO:0007669"/>
    <property type="project" value="UniProtKB-KW"/>
</dbReference>
<dbReference type="InterPro" id="IPR002104">
    <property type="entry name" value="Integrase_catalytic"/>
</dbReference>
<evidence type="ECO:0000259" key="6">
    <source>
        <dbReference type="PROSITE" id="PS51898"/>
    </source>
</evidence>
<protein>
    <submittedName>
        <fullName evidence="8">Tyrosine recombinase XerC</fullName>
    </submittedName>
</protein>
<keyword evidence="4" id="KW-0233">DNA recombination</keyword>
<dbReference type="InterPro" id="IPR050090">
    <property type="entry name" value="Tyrosine_recombinase_XerCD"/>
</dbReference>
<dbReference type="InterPro" id="IPR004107">
    <property type="entry name" value="Integrase_SAM-like_N"/>
</dbReference>
<dbReference type="GO" id="GO:0003677">
    <property type="term" value="F:DNA binding"/>
    <property type="evidence" value="ECO:0007669"/>
    <property type="project" value="UniProtKB-UniRule"/>
</dbReference>
<dbReference type="Pfam" id="PF00589">
    <property type="entry name" value="Phage_integrase"/>
    <property type="match status" value="1"/>
</dbReference>
<dbReference type="Pfam" id="PF02899">
    <property type="entry name" value="Phage_int_SAM_1"/>
    <property type="match status" value="1"/>
</dbReference>
<keyword evidence="3 5" id="KW-0238">DNA-binding</keyword>
<dbReference type="InterPro" id="IPR011010">
    <property type="entry name" value="DNA_brk_join_enz"/>
</dbReference>
<dbReference type="InterPro" id="IPR044068">
    <property type="entry name" value="CB"/>
</dbReference>
<dbReference type="PANTHER" id="PTHR30349">
    <property type="entry name" value="PHAGE INTEGRASE-RELATED"/>
    <property type="match status" value="1"/>
</dbReference>
<dbReference type="EMBL" id="UHIA01000002">
    <property type="protein sequence ID" value="SUO90255.1"/>
    <property type="molecule type" value="Genomic_DNA"/>
</dbReference>
<dbReference type="SUPFAM" id="SSF56349">
    <property type="entry name" value="DNA breaking-rejoining enzymes"/>
    <property type="match status" value="1"/>
</dbReference>
<keyword evidence="2" id="KW-0229">DNA integration</keyword>
<dbReference type="Proteomes" id="UP000254575">
    <property type="component" value="Unassembled WGS sequence"/>
</dbReference>
<dbReference type="InterPro" id="IPR010998">
    <property type="entry name" value="Integrase_recombinase_N"/>
</dbReference>
<organism evidence="8 9">
    <name type="scientific">Suttonella indologenes</name>
    <dbReference type="NCBI Taxonomy" id="13276"/>
    <lineage>
        <taxon>Bacteria</taxon>
        <taxon>Pseudomonadati</taxon>
        <taxon>Pseudomonadota</taxon>
        <taxon>Gammaproteobacteria</taxon>
        <taxon>Cardiobacteriales</taxon>
        <taxon>Cardiobacteriaceae</taxon>
        <taxon>Suttonella</taxon>
    </lineage>
</organism>
<reference evidence="8 9" key="1">
    <citation type="submission" date="2018-06" db="EMBL/GenBank/DDBJ databases">
        <authorList>
            <consortium name="Pathogen Informatics"/>
            <person name="Doyle S."/>
        </authorList>
    </citation>
    <scope>NUCLEOTIDE SEQUENCE [LARGE SCALE GENOMIC DNA]</scope>
    <source>
        <strain evidence="8 9">NCTC10717</strain>
    </source>
</reference>
<dbReference type="PANTHER" id="PTHR30349:SF41">
    <property type="entry name" value="INTEGRASE_RECOMBINASE PROTEIN MJ0367-RELATED"/>
    <property type="match status" value="1"/>
</dbReference>
<keyword evidence="9" id="KW-1185">Reference proteome</keyword>
<evidence type="ECO:0000313" key="9">
    <source>
        <dbReference type="Proteomes" id="UP000254575"/>
    </source>
</evidence>
<dbReference type="AlphaFoldDB" id="A0A380MHR3"/>